<dbReference type="InterPro" id="IPR024775">
    <property type="entry name" value="DinB-like"/>
</dbReference>
<dbReference type="Gene3D" id="1.20.120.450">
    <property type="entry name" value="dinb family like domain"/>
    <property type="match status" value="1"/>
</dbReference>
<dbReference type="RefSeq" id="WP_173036070.1">
    <property type="nucleotide sequence ID" value="NZ_AP022870.1"/>
</dbReference>
<proteinExistence type="predicted"/>
<dbReference type="InterPro" id="IPR034660">
    <property type="entry name" value="DinB/YfiT-like"/>
</dbReference>
<reference evidence="2 3" key="2">
    <citation type="submission" date="2020-03" db="EMBL/GenBank/DDBJ databases">
        <authorList>
            <person name="Ichikawa N."/>
            <person name="Kimura A."/>
            <person name="Kitahashi Y."/>
            <person name="Uohara A."/>
        </authorList>
    </citation>
    <scope>NUCLEOTIDE SEQUENCE [LARGE SCALE GENOMIC DNA]</scope>
    <source>
        <strain evidence="2 3">NBRC 107702</strain>
    </source>
</reference>
<dbReference type="Proteomes" id="UP000502508">
    <property type="component" value="Chromosome"/>
</dbReference>
<sequence length="169" mass="18499">MDAREVLAEAFDRLPELVRSAVDGLTPEELHWVPAPGANSVGWLVWHLSRIQDDHLADIMGVEQVWVRDGWASRFGLTDATGDTGYGHSAAQVDQVRPDSGEALIGYFDAVAARTSEFVRGLSAKDLDRVVDERLDPPVTLGVRLISVLNDDDQHVGQAAYVRGLVKAR</sequence>
<dbReference type="KEGG" id="pfla:Pflav_023990"/>
<dbReference type="Pfam" id="PF12867">
    <property type="entry name" value="DinB_2"/>
    <property type="match status" value="1"/>
</dbReference>
<dbReference type="SUPFAM" id="SSF109854">
    <property type="entry name" value="DinB/YfiT-like putative metalloenzymes"/>
    <property type="match status" value="1"/>
</dbReference>
<dbReference type="EMBL" id="AP022870">
    <property type="protein sequence ID" value="BCB75989.1"/>
    <property type="molecule type" value="Genomic_DNA"/>
</dbReference>
<protein>
    <recommendedName>
        <fullName evidence="1">DinB-like domain-containing protein</fullName>
    </recommendedName>
</protein>
<name>A0A6F8XQC0_9ACTN</name>
<dbReference type="NCBIfam" id="NF047843">
    <property type="entry name" value="MST_Rv0443"/>
    <property type="match status" value="1"/>
</dbReference>
<dbReference type="AlphaFoldDB" id="A0A6F8XQC0"/>
<keyword evidence="3" id="KW-1185">Reference proteome</keyword>
<evidence type="ECO:0000313" key="2">
    <source>
        <dbReference type="EMBL" id="BCB75989.1"/>
    </source>
</evidence>
<evidence type="ECO:0000313" key="3">
    <source>
        <dbReference type="Proteomes" id="UP000502508"/>
    </source>
</evidence>
<reference evidence="2 3" key="1">
    <citation type="submission" date="2020-03" db="EMBL/GenBank/DDBJ databases">
        <title>Whole genome shotgun sequence of Phytohabitans flavus NBRC 107702.</title>
        <authorList>
            <person name="Komaki H."/>
            <person name="Tamura T."/>
        </authorList>
    </citation>
    <scope>NUCLEOTIDE SEQUENCE [LARGE SCALE GENOMIC DNA]</scope>
    <source>
        <strain evidence="2 3">NBRC 107702</strain>
    </source>
</reference>
<feature type="domain" description="DinB-like" evidence="1">
    <location>
        <begin position="10"/>
        <end position="159"/>
    </location>
</feature>
<organism evidence="2 3">
    <name type="scientific">Phytohabitans flavus</name>
    <dbReference type="NCBI Taxonomy" id="1076124"/>
    <lineage>
        <taxon>Bacteria</taxon>
        <taxon>Bacillati</taxon>
        <taxon>Actinomycetota</taxon>
        <taxon>Actinomycetes</taxon>
        <taxon>Micromonosporales</taxon>
        <taxon>Micromonosporaceae</taxon>
    </lineage>
</organism>
<evidence type="ECO:0000259" key="1">
    <source>
        <dbReference type="Pfam" id="PF12867"/>
    </source>
</evidence>
<accession>A0A6F8XQC0</accession>
<gene>
    <name evidence="2" type="ORF">Pflav_023990</name>
</gene>